<feature type="compositionally biased region" description="Polar residues" evidence="1">
    <location>
        <begin position="1"/>
        <end position="11"/>
    </location>
</feature>
<keyword evidence="2" id="KW-0472">Membrane</keyword>
<sequence>MSSAVSSGSDTNNHKFRLPVPKRFHNNNKSQSKTERYFRNGVEEDESTIVMTPTQPPPPTRPAFVQSSSVVQPMDITMPVVVSTAELSPIGGGGGAVTDNVLRTIDLPKHSSPAAPTTTSTKNNTMMWDLELILGRTAMVAGLIMLVGEVFFGVSPLVSLVGNS</sequence>
<reference evidence="3" key="1">
    <citation type="submission" date="2023-08" db="EMBL/GenBank/DDBJ databases">
        <authorList>
            <person name="Audoor S."/>
            <person name="Bilcke G."/>
        </authorList>
    </citation>
    <scope>NUCLEOTIDE SEQUENCE</scope>
</reference>
<keyword evidence="2" id="KW-1133">Transmembrane helix</keyword>
<keyword evidence="4" id="KW-1185">Reference proteome</keyword>
<evidence type="ECO:0000256" key="2">
    <source>
        <dbReference type="SAM" id="Phobius"/>
    </source>
</evidence>
<accession>A0AAD2G707</accession>
<organism evidence="3 4">
    <name type="scientific">Cylindrotheca closterium</name>
    <dbReference type="NCBI Taxonomy" id="2856"/>
    <lineage>
        <taxon>Eukaryota</taxon>
        <taxon>Sar</taxon>
        <taxon>Stramenopiles</taxon>
        <taxon>Ochrophyta</taxon>
        <taxon>Bacillariophyta</taxon>
        <taxon>Bacillariophyceae</taxon>
        <taxon>Bacillariophycidae</taxon>
        <taxon>Bacillariales</taxon>
        <taxon>Bacillariaceae</taxon>
        <taxon>Cylindrotheca</taxon>
    </lineage>
</organism>
<proteinExistence type="predicted"/>
<dbReference type="AlphaFoldDB" id="A0AAD2G707"/>
<evidence type="ECO:0000313" key="4">
    <source>
        <dbReference type="Proteomes" id="UP001295423"/>
    </source>
</evidence>
<keyword evidence="2" id="KW-0812">Transmembrane</keyword>
<evidence type="ECO:0000313" key="3">
    <source>
        <dbReference type="EMBL" id="CAJ1965223.1"/>
    </source>
</evidence>
<name>A0AAD2G707_9STRA</name>
<evidence type="ECO:0000256" key="1">
    <source>
        <dbReference type="SAM" id="MobiDB-lite"/>
    </source>
</evidence>
<feature type="compositionally biased region" description="Basic residues" evidence="1">
    <location>
        <begin position="14"/>
        <end position="26"/>
    </location>
</feature>
<protein>
    <submittedName>
        <fullName evidence="3">Uncharacterized protein</fullName>
    </submittedName>
</protein>
<feature type="region of interest" description="Disordered" evidence="1">
    <location>
        <begin position="1"/>
        <end position="34"/>
    </location>
</feature>
<feature type="transmembrane region" description="Helical" evidence="2">
    <location>
        <begin position="133"/>
        <end position="154"/>
    </location>
</feature>
<dbReference type="EMBL" id="CAKOGP040002202">
    <property type="protein sequence ID" value="CAJ1965223.1"/>
    <property type="molecule type" value="Genomic_DNA"/>
</dbReference>
<gene>
    <name evidence="3" type="ORF">CYCCA115_LOCUS21009</name>
</gene>
<comment type="caution">
    <text evidence="3">The sequence shown here is derived from an EMBL/GenBank/DDBJ whole genome shotgun (WGS) entry which is preliminary data.</text>
</comment>
<dbReference type="Proteomes" id="UP001295423">
    <property type="component" value="Unassembled WGS sequence"/>
</dbReference>